<dbReference type="VEuPathDB" id="VectorBase:AATE007503"/>
<feature type="compositionally biased region" description="Polar residues" evidence="1">
    <location>
        <begin position="417"/>
        <end position="441"/>
    </location>
</feature>
<feature type="compositionally biased region" description="Low complexity" evidence="1">
    <location>
        <begin position="404"/>
        <end position="416"/>
    </location>
</feature>
<dbReference type="AlphaFoldDB" id="A0A182IXP9"/>
<reference evidence="2" key="1">
    <citation type="submission" date="2022-08" db="UniProtKB">
        <authorList>
            <consortium name="EnsemblMetazoa"/>
        </authorList>
    </citation>
    <scope>IDENTIFICATION</scope>
    <source>
        <strain evidence="2">EBRO</strain>
    </source>
</reference>
<feature type="region of interest" description="Disordered" evidence="1">
    <location>
        <begin position="336"/>
        <end position="362"/>
    </location>
</feature>
<protein>
    <submittedName>
        <fullName evidence="2">Uncharacterized protein</fullName>
    </submittedName>
</protein>
<dbReference type="EnsemblMetazoa" id="AATE007503-RA">
    <property type="protein sequence ID" value="AATE007503-PA.1"/>
    <property type="gene ID" value="AATE007503"/>
</dbReference>
<feature type="region of interest" description="Disordered" evidence="1">
    <location>
        <begin position="393"/>
        <end position="453"/>
    </location>
</feature>
<name>A0A182IXP9_ANOAO</name>
<accession>A0A182IXP9</accession>
<evidence type="ECO:0000256" key="1">
    <source>
        <dbReference type="SAM" id="MobiDB-lite"/>
    </source>
</evidence>
<evidence type="ECO:0000313" key="2">
    <source>
        <dbReference type="EnsemblMetazoa" id="AATE007503-PA.1"/>
    </source>
</evidence>
<feature type="compositionally biased region" description="Basic and acidic residues" evidence="1">
    <location>
        <begin position="337"/>
        <end position="348"/>
    </location>
</feature>
<sequence>MDINRNNAFFEKLKQNVTDSFDRLRKAVDMREKLLLRQLSVVVQQSQHITFEFDRIRFLGDGEEELVGRIRTYGRYNIDNFNVILQKEPYENEDYILPSNDHDLMHKSCRQGADDERDPESEEIVVEFFNNRSLIKDSAEMLRESIINLTLNESREIIDRTIGCNSDGLPKMTAVERSEVDTMEFMRPCKIDPTTYRFTRGRNSVSDFPLDSLSFQGEQRPAVLEHDDGCNNNSLGSVVNGNLKNARSLSRDVGEKMVSLSLAPHRMIPKASQTDGLITVRPIDSEGNVRKTVSGDKCVKNVGHLTMSSCGSTINLKNVTNLTINACSERPVATPVKHIDRSTSDGDRAGGAGKTCSSEEGSPECGFYKRLITENKILRNHVLKSMLAGGESNFSANHPKPTVASSASDHSGSTTSKNTITESNQASHESDGPPSTVTSVPDEQENVDEKDGYLKISLSDKELQHMLGMRASLQDKSLSFVLGELYGLANSANGAGVGAVHTAGGDTTEHSNQIQQWLKQIISESETEPFQNAEMLEFSKIHN</sequence>
<organism evidence="2">
    <name type="scientific">Anopheles atroparvus</name>
    <name type="common">European mosquito</name>
    <dbReference type="NCBI Taxonomy" id="41427"/>
    <lineage>
        <taxon>Eukaryota</taxon>
        <taxon>Metazoa</taxon>
        <taxon>Ecdysozoa</taxon>
        <taxon>Arthropoda</taxon>
        <taxon>Hexapoda</taxon>
        <taxon>Insecta</taxon>
        <taxon>Pterygota</taxon>
        <taxon>Neoptera</taxon>
        <taxon>Endopterygota</taxon>
        <taxon>Diptera</taxon>
        <taxon>Nematocera</taxon>
        <taxon>Culicoidea</taxon>
        <taxon>Culicidae</taxon>
        <taxon>Anophelinae</taxon>
        <taxon>Anopheles</taxon>
    </lineage>
</organism>
<proteinExistence type="predicted"/>